<gene>
    <name evidence="2" type="ORF">CAEBREN_22978</name>
</gene>
<organism evidence="3">
    <name type="scientific">Caenorhabditis brenneri</name>
    <name type="common">Nematode worm</name>
    <dbReference type="NCBI Taxonomy" id="135651"/>
    <lineage>
        <taxon>Eukaryota</taxon>
        <taxon>Metazoa</taxon>
        <taxon>Ecdysozoa</taxon>
        <taxon>Nematoda</taxon>
        <taxon>Chromadorea</taxon>
        <taxon>Rhabditida</taxon>
        <taxon>Rhabditina</taxon>
        <taxon>Rhabditomorpha</taxon>
        <taxon>Rhabditoidea</taxon>
        <taxon>Rhabditidae</taxon>
        <taxon>Peloderinae</taxon>
        <taxon>Caenorhabditis</taxon>
    </lineage>
</organism>
<keyword evidence="3" id="KW-1185">Reference proteome</keyword>
<dbReference type="HOGENOM" id="CLU_2199298_0_0_1"/>
<evidence type="ECO:0000313" key="2">
    <source>
        <dbReference type="EMBL" id="EGT47807.1"/>
    </source>
</evidence>
<dbReference type="Proteomes" id="UP000008068">
    <property type="component" value="Unassembled WGS sequence"/>
</dbReference>
<evidence type="ECO:0000256" key="1">
    <source>
        <dbReference type="SAM" id="Coils"/>
    </source>
</evidence>
<accession>G0MZ10</accession>
<reference evidence="3" key="1">
    <citation type="submission" date="2011-07" db="EMBL/GenBank/DDBJ databases">
        <authorList>
            <consortium name="Caenorhabditis brenneri Sequencing and Analysis Consortium"/>
            <person name="Wilson R.K."/>
        </authorList>
    </citation>
    <scope>NUCLEOTIDE SEQUENCE [LARGE SCALE GENOMIC DNA]</scope>
    <source>
        <strain evidence="3">PB2801</strain>
    </source>
</reference>
<dbReference type="FunCoup" id="G0MZ10">
    <property type="interactions" value="17"/>
</dbReference>
<name>G0MZ10_CAEBE</name>
<dbReference type="AlphaFoldDB" id="G0MZ10"/>
<dbReference type="InParanoid" id="G0MZ10"/>
<sequence length="108" mass="12498">MSSGEGEAAITKIDTMIALVRSCEFPKIELIKQDSDESLNKLLVETFQKFDKDSQKVKNALEETQKKRNLLQEEYKELTEELEVKKFDENLNTMLIEECKKVAEVLKV</sequence>
<keyword evidence="1" id="KW-0175">Coiled coil</keyword>
<dbReference type="EMBL" id="GL379821">
    <property type="protein sequence ID" value="EGT47807.1"/>
    <property type="molecule type" value="Genomic_DNA"/>
</dbReference>
<feature type="coiled-coil region" evidence="1">
    <location>
        <begin position="54"/>
        <end position="88"/>
    </location>
</feature>
<evidence type="ECO:0000313" key="3">
    <source>
        <dbReference type="Proteomes" id="UP000008068"/>
    </source>
</evidence>
<protein>
    <submittedName>
        <fullName evidence="2">Uncharacterized protein</fullName>
    </submittedName>
</protein>
<proteinExistence type="predicted"/>